<name>A0A1X7KIW1_9BACT</name>
<keyword evidence="3" id="KW-1185">Reference proteome</keyword>
<reference evidence="3" key="1">
    <citation type="submission" date="2017-04" db="EMBL/GenBank/DDBJ databases">
        <authorList>
            <person name="Varghese N."/>
            <person name="Submissions S."/>
        </authorList>
    </citation>
    <scope>NUCLEOTIDE SEQUENCE [LARGE SCALE GENOMIC DNA]</scope>
    <source>
        <strain evidence="3">DSM 4125</strain>
    </source>
</reference>
<evidence type="ECO:0000313" key="3">
    <source>
        <dbReference type="Proteomes" id="UP000193804"/>
    </source>
</evidence>
<dbReference type="EMBL" id="FXAW01000005">
    <property type="protein sequence ID" value="SMG40598.1"/>
    <property type="molecule type" value="Genomic_DNA"/>
</dbReference>
<feature type="signal peptide" evidence="1">
    <location>
        <begin position="1"/>
        <end position="21"/>
    </location>
</feature>
<dbReference type="AlphaFoldDB" id="A0A1X7KIW1"/>
<sequence length="102" mass="11912">MKPFWKRFFLLCLLISWSTKLLVPQSLNDKNVDTSSSLIEKKVGFIKQIENSSNEVSDSSRKSLVIVKSSKQNSGKENFRLKSRTGVYSVFNEIIYYWFHQL</sequence>
<feature type="chain" id="PRO_5012259541" evidence="1">
    <location>
        <begin position="22"/>
        <end position="102"/>
    </location>
</feature>
<protein>
    <submittedName>
        <fullName evidence="2">Uncharacterized protein</fullName>
    </submittedName>
</protein>
<accession>A0A1X7KIW1</accession>
<gene>
    <name evidence="2" type="ORF">SAMN05661096_02776</name>
</gene>
<dbReference type="STRING" id="1028.SAMN05661096_02776"/>
<organism evidence="2 3">
    <name type="scientific">Marivirga sericea</name>
    <dbReference type="NCBI Taxonomy" id="1028"/>
    <lineage>
        <taxon>Bacteria</taxon>
        <taxon>Pseudomonadati</taxon>
        <taxon>Bacteroidota</taxon>
        <taxon>Cytophagia</taxon>
        <taxon>Cytophagales</taxon>
        <taxon>Marivirgaceae</taxon>
        <taxon>Marivirga</taxon>
    </lineage>
</organism>
<dbReference type="Proteomes" id="UP000193804">
    <property type="component" value="Unassembled WGS sequence"/>
</dbReference>
<evidence type="ECO:0000313" key="2">
    <source>
        <dbReference type="EMBL" id="SMG40598.1"/>
    </source>
</evidence>
<evidence type="ECO:0000256" key="1">
    <source>
        <dbReference type="SAM" id="SignalP"/>
    </source>
</evidence>
<keyword evidence="1" id="KW-0732">Signal</keyword>
<proteinExistence type="predicted"/>